<name>W9S356_9ROSA</name>
<evidence type="ECO:0000256" key="2">
    <source>
        <dbReference type="ARBA" id="ARBA00022737"/>
    </source>
</evidence>
<gene>
    <name evidence="4" type="ORF">L484_020794</name>
</gene>
<dbReference type="PANTHER" id="PTHR47939:SF14">
    <property type="entry name" value="PENTATRICOPEPTIDE REPEAT-CONTAINING PROTEIN MITOCHONDRIAL"/>
    <property type="match status" value="1"/>
</dbReference>
<dbReference type="AlphaFoldDB" id="W9S356"/>
<evidence type="ECO:0000256" key="3">
    <source>
        <dbReference type="PROSITE-ProRule" id="PRU00708"/>
    </source>
</evidence>
<dbReference type="InterPro" id="IPR002885">
    <property type="entry name" value="PPR_rpt"/>
</dbReference>
<dbReference type="KEGG" id="mnt:21403675"/>
<dbReference type="NCBIfam" id="TIGR00756">
    <property type="entry name" value="PPR"/>
    <property type="match status" value="3"/>
</dbReference>
<feature type="repeat" description="PPR" evidence="3">
    <location>
        <begin position="200"/>
        <end position="234"/>
    </location>
</feature>
<accession>W9S356</accession>
<evidence type="ECO:0000313" key="5">
    <source>
        <dbReference type="Proteomes" id="UP000030645"/>
    </source>
</evidence>
<protein>
    <recommendedName>
        <fullName evidence="6">Pentatricopeptide repeat-containing protein</fullName>
    </recommendedName>
</protein>
<comment type="similarity">
    <text evidence="1">Belongs to the PPR family. P subfamily.</text>
</comment>
<evidence type="ECO:0008006" key="6">
    <source>
        <dbReference type="Google" id="ProtNLM"/>
    </source>
</evidence>
<dbReference type="Proteomes" id="UP000030645">
    <property type="component" value="Unassembled WGS sequence"/>
</dbReference>
<dbReference type="Gene3D" id="1.25.40.10">
    <property type="entry name" value="Tetratricopeptide repeat domain"/>
    <property type="match status" value="3"/>
</dbReference>
<evidence type="ECO:0000256" key="1">
    <source>
        <dbReference type="ARBA" id="ARBA00007626"/>
    </source>
</evidence>
<dbReference type="Pfam" id="PF13041">
    <property type="entry name" value="PPR_2"/>
    <property type="match status" value="1"/>
</dbReference>
<reference evidence="5" key="1">
    <citation type="submission" date="2013-01" db="EMBL/GenBank/DDBJ databases">
        <title>Draft Genome Sequence of a Mulberry Tree, Morus notabilis C.K. Schneid.</title>
        <authorList>
            <person name="He N."/>
            <person name="Zhao S."/>
        </authorList>
    </citation>
    <scope>NUCLEOTIDE SEQUENCE</scope>
</reference>
<feature type="repeat" description="PPR" evidence="3">
    <location>
        <begin position="270"/>
        <end position="304"/>
    </location>
</feature>
<dbReference type="PANTHER" id="PTHR47939">
    <property type="entry name" value="MEMBRANE-ASSOCIATED SALT-INDUCIBLE PROTEIN-LIKE"/>
    <property type="match status" value="1"/>
</dbReference>
<keyword evidence="2" id="KW-0677">Repeat</keyword>
<feature type="repeat" description="PPR" evidence="3">
    <location>
        <begin position="235"/>
        <end position="269"/>
    </location>
</feature>
<dbReference type="OrthoDB" id="185373at2759"/>
<sequence>MISTSTSFLSKSFATKITNAKPNASVLHFVLSLSSIPSSSSSSSSSEIPSRLHHKDWLAPKEVLQVFSSLTNPNSIVPALNHYSKRKDYKPNEPLLTLIINNLAEARLFDDVEVVVARIKAERNCNLSDDFFRNVIRVYGNLAGRIKRAIEILFEMPEFYGCWPTAKTFNSVLNLLVSARLFDVVHELFVAAPKLGVVIDACCLNIMIKGLCECRKLEVALQMLDEFPRQGCEPNLLTFTTLMHYLCVHGKVEEAIKLFERMEEEGIEPDTITFNVLIAGLRRQGRVDEGMVLLQRMKLKGCNPNVGSYQEVFNGLLDAERFSEANEVMSRIISMGSSPSIKSFKCLIHGLCEENRMEDIDWALKQMGKQGFVPKMWMWKEILQSLFGGKTSDKCVSYFEQVKAN</sequence>
<evidence type="ECO:0000313" key="4">
    <source>
        <dbReference type="EMBL" id="EXC11739.1"/>
    </source>
</evidence>
<dbReference type="EMBL" id="KE345702">
    <property type="protein sequence ID" value="EXC11739.1"/>
    <property type="molecule type" value="Genomic_DNA"/>
</dbReference>
<dbReference type="eggNOG" id="KOG4197">
    <property type="taxonomic scope" value="Eukaryota"/>
</dbReference>
<dbReference type="InterPro" id="IPR050667">
    <property type="entry name" value="PPR-containing_protein"/>
</dbReference>
<dbReference type="PROSITE" id="PS51375">
    <property type="entry name" value="PPR"/>
    <property type="match status" value="4"/>
</dbReference>
<organism evidence="4 5">
    <name type="scientific">Morus notabilis</name>
    <dbReference type="NCBI Taxonomy" id="981085"/>
    <lineage>
        <taxon>Eukaryota</taxon>
        <taxon>Viridiplantae</taxon>
        <taxon>Streptophyta</taxon>
        <taxon>Embryophyta</taxon>
        <taxon>Tracheophyta</taxon>
        <taxon>Spermatophyta</taxon>
        <taxon>Magnoliopsida</taxon>
        <taxon>eudicotyledons</taxon>
        <taxon>Gunneridae</taxon>
        <taxon>Pentapetalae</taxon>
        <taxon>rosids</taxon>
        <taxon>fabids</taxon>
        <taxon>Rosales</taxon>
        <taxon>Moraceae</taxon>
        <taxon>Moreae</taxon>
        <taxon>Morus</taxon>
    </lineage>
</organism>
<feature type="repeat" description="PPR" evidence="3">
    <location>
        <begin position="340"/>
        <end position="374"/>
    </location>
</feature>
<proteinExistence type="inferred from homology"/>
<keyword evidence="5" id="KW-1185">Reference proteome</keyword>
<dbReference type="InterPro" id="IPR011990">
    <property type="entry name" value="TPR-like_helical_dom_sf"/>
</dbReference>
<dbReference type="Pfam" id="PF01535">
    <property type="entry name" value="PPR"/>
    <property type="match status" value="2"/>
</dbReference>